<dbReference type="PROSITE" id="PS51257">
    <property type="entry name" value="PROKAR_LIPOPROTEIN"/>
    <property type="match status" value="1"/>
</dbReference>
<protein>
    <recommendedName>
        <fullName evidence="4">C-type lysozyme inhibitor domain-containing protein</fullName>
    </recommendedName>
</protein>
<evidence type="ECO:0008006" key="4">
    <source>
        <dbReference type="Google" id="ProtNLM"/>
    </source>
</evidence>
<keyword evidence="1" id="KW-0732">Signal</keyword>
<evidence type="ECO:0000313" key="3">
    <source>
        <dbReference type="Proteomes" id="UP000249739"/>
    </source>
</evidence>
<dbReference type="Proteomes" id="UP000249739">
    <property type="component" value="Unassembled WGS sequence"/>
</dbReference>
<reference evidence="2 3" key="1">
    <citation type="submission" date="2017-08" db="EMBL/GenBank/DDBJ databases">
        <title>Infants hospitalized years apart are colonized by the same room-sourced microbial strains.</title>
        <authorList>
            <person name="Brooks B."/>
            <person name="Olm M.R."/>
            <person name="Firek B.A."/>
            <person name="Baker R."/>
            <person name="Thomas B.C."/>
            <person name="Morowitz M.J."/>
            <person name="Banfield J.F."/>
        </authorList>
    </citation>
    <scope>NUCLEOTIDE SEQUENCE [LARGE SCALE GENOMIC DNA]</scope>
    <source>
        <strain evidence="2">S2_006_000_R2_64</strain>
    </source>
</reference>
<evidence type="ECO:0000256" key="1">
    <source>
        <dbReference type="SAM" id="SignalP"/>
    </source>
</evidence>
<feature type="signal peptide" evidence="1">
    <location>
        <begin position="1"/>
        <end position="19"/>
    </location>
</feature>
<dbReference type="EMBL" id="QFOT01000035">
    <property type="protein sequence ID" value="PZP56166.1"/>
    <property type="molecule type" value="Genomic_DNA"/>
</dbReference>
<name>A0A2W5HDJ5_9BACT</name>
<accession>A0A2W5HDJ5</accession>
<gene>
    <name evidence="2" type="ORF">DI586_04585</name>
</gene>
<organism evidence="2 3">
    <name type="scientific">Micavibrio aeruginosavorus</name>
    <dbReference type="NCBI Taxonomy" id="349221"/>
    <lineage>
        <taxon>Bacteria</taxon>
        <taxon>Pseudomonadati</taxon>
        <taxon>Bdellovibrionota</taxon>
        <taxon>Bdellovibrionia</taxon>
        <taxon>Bdellovibrionales</taxon>
        <taxon>Pseudobdellovibrionaceae</taxon>
        <taxon>Micavibrio</taxon>
    </lineage>
</organism>
<sequence>MKMKSNLTSALFGSFCLLAMTSCTLLSSCVMYKEPPPALSVEYGSYSCDGSRQFVAEFEKEGTRVAVMLDGRTRTFVRDTSGVYHDGSMTLTGSETHPITIYEGGMPIFANCVPVTTQKQYYRKDEKFRLFDYKRDLEH</sequence>
<comment type="caution">
    <text evidence="2">The sequence shown here is derived from an EMBL/GenBank/DDBJ whole genome shotgun (WGS) entry which is preliminary data.</text>
</comment>
<feature type="chain" id="PRO_5015959497" description="C-type lysozyme inhibitor domain-containing protein" evidence="1">
    <location>
        <begin position="20"/>
        <end position="139"/>
    </location>
</feature>
<proteinExistence type="predicted"/>
<dbReference type="AlphaFoldDB" id="A0A2W5HDJ5"/>
<evidence type="ECO:0000313" key="2">
    <source>
        <dbReference type="EMBL" id="PZP56166.1"/>
    </source>
</evidence>